<evidence type="ECO:0000259" key="6">
    <source>
        <dbReference type="PROSITE" id="PS50104"/>
    </source>
</evidence>
<comment type="subcellular location">
    <subcellularLocation>
        <location evidence="1">Membrane</location>
    </subcellularLocation>
</comment>
<keyword evidence="3" id="KW-0732">Signal</keyword>
<dbReference type="KEGG" id="stae:HNV11_16365"/>
<evidence type="ECO:0000256" key="3">
    <source>
        <dbReference type="ARBA" id="ARBA00022729"/>
    </source>
</evidence>
<keyword evidence="7" id="KW-0675">Receptor</keyword>
<evidence type="ECO:0000256" key="4">
    <source>
        <dbReference type="ARBA" id="ARBA00022989"/>
    </source>
</evidence>
<evidence type="ECO:0000313" key="7">
    <source>
        <dbReference type="EMBL" id="QJW90838.1"/>
    </source>
</evidence>
<evidence type="ECO:0000313" key="8">
    <source>
        <dbReference type="Proteomes" id="UP000502756"/>
    </source>
</evidence>
<evidence type="ECO:0000256" key="1">
    <source>
        <dbReference type="ARBA" id="ARBA00004370"/>
    </source>
</evidence>
<dbReference type="RefSeq" id="WP_171740683.1">
    <property type="nucleotide sequence ID" value="NZ_CP053435.1"/>
</dbReference>
<evidence type="ECO:0000256" key="5">
    <source>
        <dbReference type="ARBA" id="ARBA00023136"/>
    </source>
</evidence>
<dbReference type="EMBL" id="CP053435">
    <property type="protein sequence ID" value="QJW90838.1"/>
    <property type="molecule type" value="Genomic_DNA"/>
</dbReference>
<name>A0A6M5Y984_9BACT</name>
<dbReference type="PANTHER" id="PTHR24365">
    <property type="entry name" value="TOLL-LIKE RECEPTOR"/>
    <property type="match status" value="1"/>
</dbReference>
<proteinExistence type="predicted"/>
<gene>
    <name evidence="7" type="ORF">HNV11_16365</name>
</gene>
<dbReference type="InterPro" id="IPR000157">
    <property type="entry name" value="TIR_dom"/>
</dbReference>
<dbReference type="SMART" id="SM00255">
    <property type="entry name" value="TIR"/>
    <property type="match status" value="1"/>
</dbReference>
<feature type="domain" description="TIR" evidence="6">
    <location>
        <begin position="272"/>
        <end position="404"/>
    </location>
</feature>
<dbReference type="GO" id="GO:0005886">
    <property type="term" value="C:plasma membrane"/>
    <property type="evidence" value="ECO:0007669"/>
    <property type="project" value="TreeGrafter"/>
</dbReference>
<dbReference type="GO" id="GO:0038023">
    <property type="term" value="F:signaling receptor activity"/>
    <property type="evidence" value="ECO:0007669"/>
    <property type="project" value="TreeGrafter"/>
</dbReference>
<dbReference type="PROSITE" id="PS50104">
    <property type="entry name" value="TIR"/>
    <property type="match status" value="1"/>
</dbReference>
<evidence type="ECO:0000256" key="2">
    <source>
        <dbReference type="ARBA" id="ARBA00022692"/>
    </source>
</evidence>
<sequence>MELLSQIKISRPEGNAYIQLLHGDLTAIPTELAVDILAVSAIRGSYEPVLGTLMSALNNVGVSVAELAEDKDIDLLNQLGCWLSKPLSEAQQHRFNFRKILCFEPIGNVSDAETEAGNLFRGINAFAIDDLHNEVAMPVLATDDQLFPLETMLPILLDTAIFWLDTGLPLTSLKLVLHREDQVAKGFPIFENVRKQYELKHMAEVGLMSANTALTKINILNGTTFTEQALPKMEYALRELVQAETDERIDFTNSRDIDVDDLESVLTPVKPTTYDYFISYSHKHTAAVRELVNALKVRHPDSTIFYDRDNIPTGGLWIKMISDAIQRSKSVVCVLTPEYSKSDVCWDEFQCAYVMEKRKKLTIKTINFCNDADLPPMMAIYSYIDCTEGDMEKLKASVDQIISN</sequence>
<dbReference type="Proteomes" id="UP000502756">
    <property type="component" value="Chromosome"/>
</dbReference>
<dbReference type="AlphaFoldDB" id="A0A6M5Y984"/>
<keyword evidence="5" id="KW-0472">Membrane</keyword>
<dbReference type="Pfam" id="PF13676">
    <property type="entry name" value="TIR_2"/>
    <property type="match status" value="1"/>
</dbReference>
<organism evidence="7 8">
    <name type="scientific">Spirosoma taeanense</name>
    <dbReference type="NCBI Taxonomy" id="2735870"/>
    <lineage>
        <taxon>Bacteria</taxon>
        <taxon>Pseudomonadati</taxon>
        <taxon>Bacteroidota</taxon>
        <taxon>Cytophagia</taxon>
        <taxon>Cytophagales</taxon>
        <taxon>Cytophagaceae</taxon>
        <taxon>Spirosoma</taxon>
    </lineage>
</organism>
<dbReference type="InterPro" id="IPR035897">
    <property type="entry name" value="Toll_tir_struct_dom_sf"/>
</dbReference>
<dbReference type="GO" id="GO:0007165">
    <property type="term" value="P:signal transduction"/>
    <property type="evidence" value="ECO:0007669"/>
    <property type="project" value="InterPro"/>
</dbReference>
<accession>A0A6M5Y984</accession>
<keyword evidence="2" id="KW-0812">Transmembrane</keyword>
<dbReference type="Gene3D" id="3.40.50.10140">
    <property type="entry name" value="Toll/interleukin-1 receptor homology (TIR) domain"/>
    <property type="match status" value="1"/>
</dbReference>
<reference evidence="7 8" key="1">
    <citation type="submission" date="2020-05" db="EMBL/GenBank/DDBJ databases">
        <title>Genome sequencing of Spirosoma sp. TS118.</title>
        <authorList>
            <person name="Lee J.-H."/>
            <person name="Jeong S."/>
            <person name="Zhao L."/>
            <person name="Jung J.-H."/>
            <person name="Kim M.-K."/>
            <person name="Lim S."/>
        </authorList>
    </citation>
    <scope>NUCLEOTIDE SEQUENCE [LARGE SCALE GENOMIC DNA]</scope>
    <source>
        <strain evidence="7 8">TS118</strain>
    </source>
</reference>
<keyword evidence="4" id="KW-1133">Transmembrane helix</keyword>
<protein>
    <submittedName>
        <fullName evidence="7">Toll/interleukin-1 receptor domain-containing protein</fullName>
    </submittedName>
</protein>
<dbReference type="SUPFAM" id="SSF52200">
    <property type="entry name" value="Toll/Interleukin receptor TIR domain"/>
    <property type="match status" value="1"/>
</dbReference>
<keyword evidence="8" id="KW-1185">Reference proteome</keyword>
<dbReference type="PANTHER" id="PTHR24365:SF541">
    <property type="entry name" value="PROTEIN TOLL-RELATED"/>
    <property type="match status" value="1"/>
</dbReference>